<gene>
    <name evidence="1" type="ORF">GCM10009066_02010</name>
</gene>
<proteinExistence type="predicted"/>
<dbReference type="Proteomes" id="UP001500837">
    <property type="component" value="Unassembled WGS sequence"/>
</dbReference>
<keyword evidence="2" id="KW-1185">Reference proteome</keyword>
<accession>A0AAV3S4U7</accession>
<evidence type="ECO:0008006" key="3">
    <source>
        <dbReference type="Google" id="ProtNLM"/>
    </source>
</evidence>
<dbReference type="AlphaFoldDB" id="A0AAV3S4U7"/>
<name>A0AAV3S4U7_9EURY</name>
<sequence>MKFIDTSGDEHEITCVERDDWSSLSDPCPECGGQEFNHISTSGGHYSSRDEAVVLRSDFWDAEKAQFTRCRDCRAVLYKHSAFDLLFERCAEDETGSTGL</sequence>
<evidence type="ECO:0000313" key="2">
    <source>
        <dbReference type="Proteomes" id="UP001500837"/>
    </source>
</evidence>
<evidence type="ECO:0000313" key="1">
    <source>
        <dbReference type="EMBL" id="GAA0291096.1"/>
    </source>
</evidence>
<protein>
    <recommendedName>
        <fullName evidence="3">Small CPxCG-related zinc finger protein</fullName>
    </recommendedName>
</protein>
<dbReference type="EMBL" id="BAAABL010000013">
    <property type="protein sequence ID" value="GAA0291096.1"/>
    <property type="molecule type" value="Genomic_DNA"/>
</dbReference>
<organism evidence="1 2">
    <name type="scientific">Halarchaeum salinum</name>
    <dbReference type="NCBI Taxonomy" id="489912"/>
    <lineage>
        <taxon>Archaea</taxon>
        <taxon>Methanobacteriati</taxon>
        <taxon>Methanobacteriota</taxon>
        <taxon>Stenosarchaea group</taxon>
        <taxon>Halobacteria</taxon>
        <taxon>Halobacteriales</taxon>
        <taxon>Halobacteriaceae</taxon>
    </lineage>
</organism>
<comment type="caution">
    <text evidence="1">The sequence shown here is derived from an EMBL/GenBank/DDBJ whole genome shotgun (WGS) entry which is preliminary data.</text>
</comment>
<reference evidence="1 2" key="1">
    <citation type="journal article" date="2019" name="Int. J. Syst. Evol. Microbiol.">
        <title>The Global Catalogue of Microorganisms (GCM) 10K type strain sequencing project: providing services to taxonomists for standard genome sequencing and annotation.</title>
        <authorList>
            <consortium name="The Broad Institute Genomics Platform"/>
            <consortium name="The Broad Institute Genome Sequencing Center for Infectious Disease"/>
            <person name="Wu L."/>
            <person name="Ma J."/>
        </authorList>
    </citation>
    <scope>NUCLEOTIDE SEQUENCE [LARGE SCALE GENOMIC DNA]</scope>
    <source>
        <strain evidence="1 2">JCM 16330</strain>
    </source>
</reference>